<dbReference type="EMBL" id="MIJZ01000012">
    <property type="protein sequence ID" value="OEG11903.1"/>
    <property type="molecule type" value="Genomic_DNA"/>
</dbReference>
<dbReference type="Proteomes" id="UP000094068">
    <property type="component" value="Unassembled WGS sequence"/>
</dbReference>
<dbReference type="GO" id="GO:0015744">
    <property type="term" value="P:succinate transport"/>
    <property type="evidence" value="ECO:0007669"/>
    <property type="project" value="TreeGrafter"/>
</dbReference>
<evidence type="ECO:0000256" key="2">
    <source>
        <dbReference type="ARBA" id="ARBA00022475"/>
    </source>
</evidence>
<evidence type="ECO:0000259" key="9">
    <source>
        <dbReference type="Pfam" id="PF12821"/>
    </source>
</evidence>
<feature type="transmembrane region" description="Helical" evidence="8">
    <location>
        <begin position="79"/>
        <end position="97"/>
    </location>
</feature>
<evidence type="ECO:0000256" key="6">
    <source>
        <dbReference type="ARBA" id="ARBA00023136"/>
    </source>
</evidence>
<evidence type="ECO:0000313" key="10">
    <source>
        <dbReference type="EMBL" id="OEG11903.1"/>
    </source>
</evidence>
<keyword evidence="5 8" id="KW-1133">Transmembrane helix</keyword>
<dbReference type="STRING" id="903984.BCR21_06620"/>
<organism evidence="10 11">
    <name type="scientific">Enterococcus ureasiticus</name>
    <dbReference type="NCBI Taxonomy" id="903984"/>
    <lineage>
        <taxon>Bacteria</taxon>
        <taxon>Bacillati</taxon>
        <taxon>Bacillota</taxon>
        <taxon>Bacilli</taxon>
        <taxon>Lactobacillales</taxon>
        <taxon>Enterococcaceae</taxon>
        <taxon>Enterococcus</taxon>
    </lineage>
</organism>
<dbReference type="PANTHER" id="PTHR34390:SF1">
    <property type="entry name" value="SUCCINATE TRANSPORTER SUBUNIT YJJB-RELATED"/>
    <property type="match status" value="1"/>
</dbReference>
<evidence type="ECO:0000256" key="7">
    <source>
        <dbReference type="ARBA" id="ARBA00034125"/>
    </source>
</evidence>
<reference evidence="11" key="1">
    <citation type="submission" date="2016-09" db="EMBL/GenBank/DDBJ databases">
        <authorList>
            <person name="Gulvik C.A."/>
        </authorList>
    </citation>
    <scope>NUCLEOTIDE SEQUENCE [LARGE SCALE GENOMIC DNA]</scope>
    <source>
        <strain evidence="11">DSM 23328</strain>
    </source>
</reference>
<dbReference type="InterPro" id="IPR050539">
    <property type="entry name" value="ThrE_Dicarb/AminoAcid_Exp"/>
</dbReference>
<evidence type="ECO:0000313" key="11">
    <source>
        <dbReference type="Proteomes" id="UP000094068"/>
    </source>
</evidence>
<dbReference type="InterPro" id="IPR024528">
    <property type="entry name" value="ThrE_2"/>
</dbReference>
<evidence type="ECO:0000256" key="5">
    <source>
        <dbReference type="ARBA" id="ARBA00022989"/>
    </source>
</evidence>
<feature type="transmembrane region" description="Helical" evidence="8">
    <location>
        <begin position="117"/>
        <end position="143"/>
    </location>
</feature>
<evidence type="ECO:0000256" key="1">
    <source>
        <dbReference type="ARBA" id="ARBA00004651"/>
    </source>
</evidence>
<dbReference type="OrthoDB" id="9810047at2"/>
<dbReference type="GO" id="GO:0005886">
    <property type="term" value="C:plasma membrane"/>
    <property type="evidence" value="ECO:0007669"/>
    <property type="project" value="UniProtKB-SubCell"/>
</dbReference>
<feature type="transmembrane region" description="Helical" evidence="8">
    <location>
        <begin position="29"/>
        <end position="47"/>
    </location>
</feature>
<evidence type="ECO:0000256" key="3">
    <source>
        <dbReference type="ARBA" id="ARBA00022519"/>
    </source>
</evidence>
<keyword evidence="2" id="KW-1003">Cell membrane</keyword>
<evidence type="ECO:0000256" key="4">
    <source>
        <dbReference type="ARBA" id="ARBA00022692"/>
    </source>
</evidence>
<dbReference type="AlphaFoldDB" id="A0A1E5GGP7"/>
<dbReference type="Pfam" id="PF12821">
    <property type="entry name" value="ThrE_2"/>
    <property type="match status" value="1"/>
</dbReference>
<name>A0A1E5GGP7_9ENTE</name>
<accession>A0A1E5GGP7</accession>
<keyword evidence="3" id="KW-0997">Cell inner membrane</keyword>
<feature type="transmembrane region" description="Helical" evidence="8">
    <location>
        <begin position="6"/>
        <end position="22"/>
    </location>
</feature>
<dbReference type="RefSeq" id="WP_069645756.1">
    <property type="nucleotide sequence ID" value="NZ_MIJZ01000012.1"/>
</dbReference>
<keyword evidence="6 8" id="KW-0472">Membrane</keyword>
<keyword evidence="4 8" id="KW-0812">Transmembrane</keyword>
<proteinExistence type="inferred from homology"/>
<gene>
    <name evidence="10" type="ORF">BCR21_06620</name>
</gene>
<dbReference type="PANTHER" id="PTHR34390">
    <property type="entry name" value="UPF0442 PROTEIN YJJB-RELATED"/>
    <property type="match status" value="1"/>
</dbReference>
<feature type="transmembrane region" description="Helical" evidence="8">
    <location>
        <begin position="53"/>
        <end position="72"/>
    </location>
</feature>
<keyword evidence="11" id="KW-1185">Reference proteome</keyword>
<comment type="similarity">
    <text evidence="7">Belongs to the ThrE exporter (TC 2.A.79) family.</text>
</comment>
<feature type="domain" description="Threonine/Serine exporter ThrE" evidence="9">
    <location>
        <begin position="8"/>
        <end position="131"/>
    </location>
</feature>
<sequence length="157" mass="17590">MLKIVLELFFSFLGTLSFAVLFDVPKKYYLICGTIGATGWIIYYLIATYSSRTVMATFVSSFILICLSREAAYIKKAPVTVFLICGIFCLVPGVGLYNFTYDFFVSNTSDLSKSMIYVVKVAIAISLGITVGYELPSFFFWGYRAQKKNRARLSSGE</sequence>
<comment type="caution">
    <text evidence="10">The sequence shown here is derived from an EMBL/GenBank/DDBJ whole genome shotgun (WGS) entry which is preliminary data.</text>
</comment>
<evidence type="ECO:0000256" key="8">
    <source>
        <dbReference type="SAM" id="Phobius"/>
    </source>
</evidence>
<protein>
    <recommendedName>
        <fullName evidence="9">Threonine/Serine exporter ThrE domain-containing protein</fullName>
    </recommendedName>
</protein>
<comment type="subcellular location">
    <subcellularLocation>
        <location evidence="1">Cell membrane</location>
        <topology evidence="1">Multi-pass membrane protein</topology>
    </subcellularLocation>
</comment>